<dbReference type="CDD" id="cd00035">
    <property type="entry name" value="ChtBD1"/>
    <property type="match status" value="1"/>
</dbReference>
<feature type="region of interest" description="Disordered" evidence="1">
    <location>
        <begin position="186"/>
        <end position="207"/>
    </location>
</feature>
<keyword evidence="2" id="KW-0812">Transmembrane</keyword>
<keyword evidence="5" id="KW-1185">Reference proteome</keyword>
<keyword evidence="2" id="KW-1133">Transmembrane helix</keyword>
<evidence type="ECO:0000256" key="3">
    <source>
        <dbReference type="SAM" id="SignalP"/>
    </source>
</evidence>
<dbReference type="Proteomes" id="UP000250266">
    <property type="component" value="Unassembled WGS sequence"/>
</dbReference>
<dbReference type="OrthoDB" id="5985073at2759"/>
<feature type="transmembrane region" description="Helical" evidence="2">
    <location>
        <begin position="103"/>
        <end position="124"/>
    </location>
</feature>
<gene>
    <name evidence="4" type="ORF">K432DRAFT_409583</name>
</gene>
<feature type="signal peptide" evidence="3">
    <location>
        <begin position="1"/>
        <end position="19"/>
    </location>
</feature>
<dbReference type="AlphaFoldDB" id="A0A8E2JAG4"/>
<evidence type="ECO:0000313" key="5">
    <source>
        <dbReference type="Proteomes" id="UP000250266"/>
    </source>
</evidence>
<keyword evidence="2" id="KW-0472">Membrane</keyword>
<accession>A0A8E2JAG4</accession>
<evidence type="ECO:0000256" key="2">
    <source>
        <dbReference type="SAM" id="Phobius"/>
    </source>
</evidence>
<keyword evidence="3" id="KW-0732">Signal</keyword>
<sequence>MRILILAWLVPYFLPYLKQSSVRMAHAANSTGEPCAIPRKVVSVVASMGFRFCGDTDEYCLISSGCQSNCTDGTPTATVTVSTPSATETTKASSSGGITGDRLIILIIGCVVGVFVIAAVCFMIRSWWKHKERMEETRAAQHNPFASVGERRAFELGLYMSGQTALPAQPGRAAIMPAIVNQHSPYGNGAIDNSRHVHDIGSDDGND</sequence>
<protein>
    <submittedName>
        <fullName evidence="4">Uncharacterized protein</fullName>
    </submittedName>
</protein>
<reference evidence="4 5" key="1">
    <citation type="journal article" date="2016" name="Nat. Commun.">
        <title>Ectomycorrhizal ecology is imprinted in the genome of the dominant symbiotic fungus Cenococcum geophilum.</title>
        <authorList>
            <consortium name="DOE Joint Genome Institute"/>
            <person name="Peter M."/>
            <person name="Kohler A."/>
            <person name="Ohm R.A."/>
            <person name="Kuo A."/>
            <person name="Krutzmann J."/>
            <person name="Morin E."/>
            <person name="Arend M."/>
            <person name="Barry K.W."/>
            <person name="Binder M."/>
            <person name="Choi C."/>
            <person name="Clum A."/>
            <person name="Copeland A."/>
            <person name="Grisel N."/>
            <person name="Haridas S."/>
            <person name="Kipfer T."/>
            <person name="LaButti K."/>
            <person name="Lindquist E."/>
            <person name="Lipzen A."/>
            <person name="Maire R."/>
            <person name="Meier B."/>
            <person name="Mihaltcheva S."/>
            <person name="Molinier V."/>
            <person name="Murat C."/>
            <person name="Poggeler S."/>
            <person name="Quandt C.A."/>
            <person name="Sperisen C."/>
            <person name="Tritt A."/>
            <person name="Tisserant E."/>
            <person name="Crous P.W."/>
            <person name="Henrissat B."/>
            <person name="Nehls U."/>
            <person name="Egli S."/>
            <person name="Spatafora J.W."/>
            <person name="Grigoriev I.V."/>
            <person name="Martin F.M."/>
        </authorList>
    </citation>
    <scope>NUCLEOTIDE SEQUENCE [LARGE SCALE GENOMIC DNA]</scope>
    <source>
        <strain evidence="4 5">CBS 459.81</strain>
    </source>
</reference>
<evidence type="ECO:0000256" key="1">
    <source>
        <dbReference type="SAM" id="MobiDB-lite"/>
    </source>
</evidence>
<name>A0A8E2JAG4_9PEZI</name>
<dbReference type="EMBL" id="KV745417">
    <property type="protein sequence ID" value="OCK74779.1"/>
    <property type="molecule type" value="Genomic_DNA"/>
</dbReference>
<feature type="chain" id="PRO_5034583356" evidence="3">
    <location>
        <begin position="20"/>
        <end position="207"/>
    </location>
</feature>
<organism evidence="4 5">
    <name type="scientific">Lepidopterella palustris CBS 459.81</name>
    <dbReference type="NCBI Taxonomy" id="1314670"/>
    <lineage>
        <taxon>Eukaryota</taxon>
        <taxon>Fungi</taxon>
        <taxon>Dikarya</taxon>
        <taxon>Ascomycota</taxon>
        <taxon>Pezizomycotina</taxon>
        <taxon>Dothideomycetes</taxon>
        <taxon>Pleosporomycetidae</taxon>
        <taxon>Mytilinidiales</taxon>
        <taxon>Argynnaceae</taxon>
        <taxon>Lepidopterella</taxon>
    </lineage>
</organism>
<evidence type="ECO:0000313" key="4">
    <source>
        <dbReference type="EMBL" id="OCK74779.1"/>
    </source>
</evidence>
<proteinExistence type="predicted"/>